<keyword evidence="1" id="KW-0472">Membrane</keyword>
<reference evidence="2 3" key="1">
    <citation type="submission" date="2019-07" db="EMBL/GenBank/DDBJ databases">
        <title>Deinococcus detaillus sp. nov., isolated from humus soil in Antarctica.</title>
        <authorList>
            <person name="Zhang K."/>
        </authorList>
    </citation>
    <scope>NUCLEOTIDE SEQUENCE [LARGE SCALE GENOMIC DNA]</scope>
    <source>
        <strain evidence="2 3">H1</strain>
    </source>
</reference>
<keyword evidence="1" id="KW-1133">Transmembrane helix</keyword>
<dbReference type="PANTHER" id="PTHR40115:SF1">
    <property type="entry name" value="INNER MEMBRANE PROTEIN WITH PEPSY TM HELIX"/>
    <property type="match status" value="1"/>
</dbReference>
<evidence type="ECO:0000256" key="1">
    <source>
        <dbReference type="SAM" id="Phobius"/>
    </source>
</evidence>
<keyword evidence="1" id="KW-0812">Transmembrane</keyword>
<evidence type="ECO:0000313" key="2">
    <source>
        <dbReference type="EMBL" id="TSA86838.1"/>
    </source>
</evidence>
<organism evidence="2 3">
    <name type="scientific">Deinococcus detaillensis</name>
    <dbReference type="NCBI Taxonomy" id="2592048"/>
    <lineage>
        <taxon>Bacteria</taxon>
        <taxon>Thermotogati</taxon>
        <taxon>Deinococcota</taxon>
        <taxon>Deinococci</taxon>
        <taxon>Deinococcales</taxon>
        <taxon>Deinococcaceae</taxon>
        <taxon>Deinococcus</taxon>
    </lineage>
</organism>
<gene>
    <name evidence="2" type="ORF">FNU79_06540</name>
</gene>
<dbReference type="Pfam" id="PF16357">
    <property type="entry name" value="PepSY_TM_like_2"/>
    <property type="match status" value="1"/>
</dbReference>
<feature type="transmembrane region" description="Helical" evidence="1">
    <location>
        <begin position="194"/>
        <end position="211"/>
    </location>
</feature>
<sequence length="214" mass="23276">MPPTINTDATDTPPAKPIRRPRTLKASLNSWLRWLHTYISMFSLLLILFFAGTGVTLNHPDWTFGGVEKQQQFSGSLPASWQKNGTADALSIAEFLRAKYGLHGIASDFQYQGGIGGLSFRTPGYSADVQFDQSGKYSVNVDAQGALAVANDFHRGKNSGGAWLWFIDASGIFLMVVALTGLGIMLYLRKVRTASLISIVVGGAVMGLLMWRAM</sequence>
<feature type="transmembrane region" description="Helical" evidence="1">
    <location>
        <begin position="31"/>
        <end position="51"/>
    </location>
</feature>
<dbReference type="EMBL" id="VKDB01000004">
    <property type="protein sequence ID" value="TSA86838.1"/>
    <property type="molecule type" value="Genomic_DNA"/>
</dbReference>
<name>A0A553V2W7_9DEIO</name>
<dbReference type="InterPro" id="IPR032307">
    <property type="entry name" value="PepSY_TM-like_2"/>
</dbReference>
<dbReference type="PANTHER" id="PTHR40115">
    <property type="entry name" value="INNER MEMBRANE PROTEIN WITH PEPSY TM HELIX"/>
    <property type="match status" value="1"/>
</dbReference>
<feature type="transmembrane region" description="Helical" evidence="1">
    <location>
        <begin position="163"/>
        <end position="188"/>
    </location>
</feature>
<keyword evidence="3" id="KW-1185">Reference proteome</keyword>
<protein>
    <submittedName>
        <fullName evidence="2">Peptidase</fullName>
    </submittedName>
</protein>
<comment type="caution">
    <text evidence="2">The sequence shown here is derived from an EMBL/GenBank/DDBJ whole genome shotgun (WGS) entry which is preliminary data.</text>
</comment>
<dbReference type="RefSeq" id="WP_143720061.1">
    <property type="nucleotide sequence ID" value="NZ_VKDB01000004.1"/>
</dbReference>
<dbReference type="AlphaFoldDB" id="A0A553V2W7"/>
<dbReference type="Proteomes" id="UP000316092">
    <property type="component" value="Unassembled WGS sequence"/>
</dbReference>
<dbReference type="OrthoDB" id="27171at2"/>
<accession>A0A553V2W7</accession>
<proteinExistence type="predicted"/>
<evidence type="ECO:0000313" key="3">
    <source>
        <dbReference type="Proteomes" id="UP000316092"/>
    </source>
</evidence>